<name>A0A6M1S0T8_9HYPH</name>
<evidence type="ECO:0000313" key="1">
    <source>
        <dbReference type="EMBL" id="NGO62700.1"/>
    </source>
</evidence>
<dbReference type="EMBL" id="JAAKZH010000001">
    <property type="protein sequence ID" value="NGO62700.1"/>
    <property type="molecule type" value="Genomic_DNA"/>
</dbReference>
<dbReference type="RefSeq" id="WP_163899990.1">
    <property type="nucleotide sequence ID" value="NZ_CP048427.1"/>
</dbReference>
<gene>
    <name evidence="1" type="ORF">G6N76_03365</name>
</gene>
<keyword evidence="2" id="KW-1185">Reference proteome</keyword>
<comment type="caution">
    <text evidence="1">The sequence shown here is derived from an EMBL/GenBank/DDBJ whole genome shotgun (WGS) entry which is preliminary data.</text>
</comment>
<accession>A0A6M1S0T8</accession>
<reference evidence="1 2" key="1">
    <citation type="submission" date="2020-02" db="EMBL/GenBank/DDBJ databases">
        <title>Genome sequence of the type strain CCBAU10050 of Rhizobium daejeonense.</title>
        <authorList>
            <person name="Gao J."/>
            <person name="Sun J."/>
        </authorList>
    </citation>
    <scope>NUCLEOTIDE SEQUENCE [LARGE SCALE GENOMIC DNA]</scope>
    <source>
        <strain evidence="1 2">CCBAU10050</strain>
    </source>
</reference>
<evidence type="ECO:0000313" key="2">
    <source>
        <dbReference type="Proteomes" id="UP000477849"/>
    </source>
</evidence>
<organism evidence="1 2">
    <name type="scientific">Rhizobium daejeonense</name>
    <dbReference type="NCBI Taxonomy" id="240521"/>
    <lineage>
        <taxon>Bacteria</taxon>
        <taxon>Pseudomonadati</taxon>
        <taxon>Pseudomonadota</taxon>
        <taxon>Alphaproteobacteria</taxon>
        <taxon>Hyphomicrobiales</taxon>
        <taxon>Rhizobiaceae</taxon>
        <taxon>Rhizobium/Agrobacterium group</taxon>
        <taxon>Rhizobium</taxon>
    </lineage>
</organism>
<proteinExistence type="predicted"/>
<protein>
    <submittedName>
        <fullName evidence="1">Uncharacterized protein</fullName>
    </submittedName>
</protein>
<dbReference type="AlphaFoldDB" id="A0A6M1S0T8"/>
<dbReference type="Proteomes" id="UP000477849">
    <property type="component" value="Unassembled WGS sequence"/>
</dbReference>
<sequence>MGEQFESLRVQARNFWLARNVPVSTMLCSDTRRYDDFIRDFDQKSRRAQFPDNIRPHGILLDTIKGVSEGSLICNDNSRRPVRGTISIFGRGDAPVKPWSTYLVAGLIGRLSSSPETCLLRAYVHPCVSSRNLMLVDSNYERGTLKIIHNLQVEYSGLIDVNVRKPLTDIGNQQICDNISDEDAAVEAERHGAPKVLVPDFILEFPQFAKGKADIIVETLGFSWPSYRDDKDVTIPAMQAALGGIAAIEHDFHFPQKEHQAQRNDRFENRLRTMIEERVRKLRS</sequence>